<evidence type="ECO:0000313" key="2">
    <source>
        <dbReference type="Proteomes" id="UP001367508"/>
    </source>
</evidence>
<protein>
    <submittedName>
        <fullName evidence="1">Uncharacterized protein</fullName>
    </submittedName>
</protein>
<reference evidence="1 2" key="1">
    <citation type="submission" date="2024-01" db="EMBL/GenBank/DDBJ databases">
        <title>The genomes of 5 underutilized Papilionoideae crops provide insights into root nodulation and disease resistanc.</title>
        <authorList>
            <person name="Jiang F."/>
        </authorList>
    </citation>
    <scope>NUCLEOTIDE SEQUENCE [LARGE SCALE GENOMIC DNA]</scope>
    <source>
        <strain evidence="1">LVBAO_FW01</strain>
        <tissue evidence="1">Leaves</tissue>
    </source>
</reference>
<name>A0AAN9KWA6_CANGL</name>
<evidence type="ECO:0000313" key="1">
    <source>
        <dbReference type="EMBL" id="KAK7324436.1"/>
    </source>
</evidence>
<organism evidence="1 2">
    <name type="scientific">Canavalia gladiata</name>
    <name type="common">Sword bean</name>
    <name type="synonym">Dolichos gladiatus</name>
    <dbReference type="NCBI Taxonomy" id="3824"/>
    <lineage>
        <taxon>Eukaryota</taxon>
        <taxon>Viridiplantae</taxon>
        <taxon>Streptophyta</taxon>
        <taxon>Embryophyta</taxon>
        <taxon>Tracheophyta</taxon>
        <taxon>Spermatophyta</taxon>
        <taxon>Magnoliopsida</taxon>
        <taxon>eudicotyledons</taxon>
        <taxon>Gunneridae</taxon>
        <taxon>Pentapetalae</taxon>
        <taxon>rosids</taxon>
        <taxon>fabids</taxon>
        <taxon>Fabales</taxon>
        <taxon>Fabaceae</taxon>
        <taxon>Papilionoideae</taxon>
        <taxon>50 kb inversion clade</taxon>
        <taxon>NPAAA clade</taxon>
        <taxon>indigoferoid/millettioid clade</taxon>
        <taxon>Phaseoleae</taxon>
        <taxon>Canavalia</taxon>
    </lineage>
</organism>
<dbReference type="Proteomes" id="UP001367508">
    <property type="component" value="Unassembled WGS sequence"/>
</dbReference>
<comment type="caution">
    <text evidence="1">The sequence shown here is derived from an EMBL/GenBank/DDBJ whole genome shotgun (WGS) entry which is preliminary data.</text>
</comment>
<keyword evidence="2" id="KW-1185">Reference proteome</keyword>
<dbReference type="EMBL" id="JAYMYQ010000006">
    <property type="protein sequence ID" value="KAK7324436.1"/>
    <property type="molecule type" value="Genomic_DNA"/>
</dbReference>
<proteinExistence type="predicted"/>
<sequence>MRQAPQALPFNHPLFTHEDRVITTSVSRIPFDWAEFCTRLSLQDCINPIKKGQVLMLRPCLDQVLTVLSMEQLCDIYEPEKDIPGSVPGFRHDQCIVE</sequence>
<accession>A0AAN9KWA6</accession>
<dbReference type="AlphaFoldDB" id="A0AAN9KWA6"/>
<gene>
    <name evidence="1" type="ORF">VNO77_27972</name>
</gene>